<dbReference type="Proteomes" id="UP000013520">
    <property type="component" value="Chromosome"/>
</dbReference>
<proteinExistence type="predicted"/>
<dbReference type="EMBL" id="CP003273">
    <property type="protein sequence ID" value="AGL02693.1"/>
    <property type="molecule type" value="Genomic_DNA"/>
</dbReference>
<reference evidence="1 2" key="1">
    <citation type="submission" date="2012-01" db="EMBL/GenBank/DDBJ databases">
        <title>Complete sequence of Desulfotomaculum gibsoniae DSM 7213.</title>
        <authorList>
            <consortium name="US DOE Joint Genome Institute"/>
            <person name="Lucas S."/>
            <person name="Han J."/>
            <person name="Lapidus A."/>
            <person name="Cheng J.-F."/>
            <person name="Goodwin L."/>
            <person name="Pitluck S."/>
            <person name="Peters L."/>
            <person name="Ovchinnikova G."/>
            <person name="Teshima H."/>
            <person name="Detter J.C."/>
            <person name="Han C."/>
            <person name="Tapia R."/>
            <person name="Land M."/>
            <person name="Hauser L."/>
            <person name="Kyrpides N."/>
            <person name="Ivanova N."/>
            <person name="Pagani I."/>
            <person name="Parshina S."/>
            <person name="Plugge C."/>
            <person name="Muyzer G."/>
            <person name="Kuever J."/>
            <person name="Ivanova A."/>
            <person name="Nazina T."/>
            <person name="Klenk H.-P."/>
            <person name="Brambilla E."/>
            <person name="Spring S."/>
            <person name="Stams A.F."/>
            <person name="Woyke T."/>
        </authorList>
    </citation>
    <scope>NUCLEOTIDE SEQUENCE [LARGE SCALE GENOMIC DNA]</scope>
    <source>
        <strain evidence="1 2">DSM 7213</strain>
    </source>
</reference>
<accession>R4KHK2</accession>
<dbReference type="KEGG" id="dgi:Desgi_3348"/>
<evidence type="ECO:0000313" key="2">
    <source>
        <dbReference type="Proteomes" id="UP000013520"/>
    </source>
</evidence>
<dbReference type="AlphaFoldDB" id="R4KHK2"/>
<dbReference type="RefSeq" id="WP_006523354.1">
    <property type="nucleotide sequence ID" value="NC_021184.1"/>
</dbReference>
<evidence type="ECO:0000313" key="1">
    <source>
        <dbReference type="EMBL" id="AGL02693.1"/>
    </source>
</evidence>
<sequence>MIQVGTVWTYIFAPNVDNKVAGKWIYEGNADLFRQLCPKLNKLADNGAINMAKFANKNPRHDPCPYIKNSVLCVYTHKPRDKKIRLIIKNELDLWSETYKTEEQTNQEWRPGGILFEQYAHYWKNKRGFL</sequence>
<organism evidence="1 2">
    <name type="scientific">Desulfoscipio gibsoniae DSM 7213</name>
    <dbReference type="NCBI Taxonomy" id="767817"/>
    <lineage>
        <taxon>Bacteria</taxon>
        <taxon>Bacillati</taxon>
        <taxon>Bacillota</taxon>
        <taxon>Clostridia</taxon>
        <taxon>Eubacteriales</taxon>
        <taxon>Desulfallaceae</taxon>
        <taxon>Desulfoscipio</taxon>
    </lineage>
</organism>
<name>R4KHK2_9FIRM</name>
<dbReference type="OrthoDB" id="1806878at2"/>
<protein>
    <submittedName>
        <fullName evidence="1">Uncharacterized protein</fullName>
    </submittedName>
</protein>
<gene>
    <name evidence="1" type="ORF">Desgi_3348</name>
</gene>
<dbReference type="HOGENOM" id="CLU_1934627_0_0_9"/>
<keyword evidence="2" id="KW-1185">Reference proteome</keyword>